<name>A0A4R8DT48_9BACT</name>
<dbReference type="OrthoDB" id="673636at2"/>
<sequence>MLYSKDDLTHKDYEWEKPPGKVVYSGSPTRRAFDPFNGEQVLFVINTFCTSITGITIAEVEKIESLLRDKLPLGPRSEISVVRWLELIYE</sequence>
<evidence type="ECO:0000313" key="2">
    <source>
        <dbReference type="Proteomes" id="UP000294498"/>
    </source>
</evidence>
<gene>
    <name evidence="1" type="ORF">EDB95_2489</name>
</gene>
<keyword evidence="2" id="KW-1185">Reference proteome</keyword>
<proteinExistence type="predicted"/>
<dbReference type="EMBL" id="SODV01000001">
    <property type="protein sequence ID" value="TDX01454.1"/>
    <property type="molecule type" value="Genomic_DNA"/>
</dbReference>
<dbReference type="Proteomes" id="UP000294498">
    <property type="component" value="Unassembled WGS sequence"/>
</dbReference>
<evidence type="ECO:0000313" key="1">
    <source>
        <dbReference type="EMBL" id="TDX01454.1"/>
    </source>
</evidence>
<dbReference type="AlphaFoldDB" id="A0A4R8DT48"/>
<comment type="caution">
    <text evidence="1">The sequence shown here is derived from an EMBL/GenBank/DDBJ whole genome shotgun (WGS) entry which is preliminary data.</text>
</comment>
<protein>
    <submittedName>
        <fullName evidence="1">Uncharacterized protein</fullName>
    </submittedName>
</protein>
<accession>A0A4R8DT48</accession>
<dbReference type="RefSeq" id="WP_133993994.1">
    <property type="nucleotide sequence ID" value="NZ_SODV01000001.1"/>
</dbReference>
<organism evidence="1 2">
    <name type="scientific">Dinghuibacter silviterrae</name>
    <dbReference type="NCBI Taxonomy" id="1539049"/>
    <lineage>
        <taxon>Bacteria</taxon>
        <taxon>Pseudomonadati</taxon>
        <taxon>Bacteroidota</taxon>
        <taxon>Chitinophagia</taxon>
        <taxon>Chitinophagales</taxon>
        <taxon>Chitinophagaceae</taxon>
        <taxon>Dinghuibacter</taxon>
    </lineage>
</organism>
<reference evidence="1 2" key="1">
    <citation type="submission" date="2019-03" db="EMBL/GenBank/DDBJ databases">
        <title>Genomic Encyclopedia of Type Strains, Phase IV (KMG-IV): sequencing the most valuable type-strain genomes for metagenomic binning, comparative biology and taxonomic classification.</title>
        <authorList>
            <person name="Goeker M."/>
        </authorList>
    </citation>
    <scope>NUCLEOTIDE SEQUENCE [LARGE SCALE GENOMIC DNA]</scope>
    <source>
        <strain evidence="1 2">DSM 100059</strain>
    </source>
</reference>